<name>A0AAV4WLJ6_CAEEX</name>
<dbReference type="AlphaFoldDB" id="A0AAV4WLJ6"/>
<comment type="caution">
    <text evidence="1">The sequence shown here is derived from an EMBL/GenBank/DDBJ whole genome shotgun (WGS) entry which is preliminary data.</text>
</comment>
<dbReference type="EMBL" id="BPLR01016296">
    <property type="protein sequence ID" value="GIY82850.1"/>
    <property type="molecule type" value="Genomic_DNA"/>
</dbReference>
<evidence type="ECO:0000313" key="2">
    <source>
        <dbReference type="Proteomes" id="UP001054945"/>
    </source>
</evidence>
<accession>A0AAV4WLJ6</accession>
<organism evidence="1 2">
    <name type="scientific">Caerostris extrusa</name>
    <name type="common">Bark spider</name>
    <name type="synonym">Caerostris bankana</name>
    <dbReference type="NCBI Taxonomy" id="172846"/>
    <lineage>
        <taxon>Eukaryota</taxon>
        <taxon>Metazoa</taxon>
        <taxon>Ecdysozoa</taxon>
        <taxon>Arthropoda</taxon>
        <taxon>Chelicerata</taxon>
        <taxon>Arachnida</taxon>
        <taxon>Araneae</taxon>
        <taxon>Araneomorphae</taxon>
        <taxon>Entelegynae</taxon>
        <taxon>Araneoidea</taxon>
        <taxon>Araneidae</taxon>
        <taxon>Caerostris</taxon>
    </lineage>
</organism>
<gene>
    <name evidence="1" type="ORF">CEXT_255781</name>
</gene>
<reference evidence="1 2" key="1">
    <citation type="submission" date="2021-06" db="EMBL/GenBank/DDBJ databases">
        <title>Caerostris extrusa draft genome.</title>
        <authorList>
            <person name="Kono N."/>
            <person name="Arakawa K."/>
        </authorList>
    </citation>
    <scope>NUCLEOTIDE SEQUENCE [LARGE SCALE GENOMIC DNA]</scope>
</reference>
<keyword evidence="2" id="KW-1185">Reference proteome</keyword>
<evidence type="ECO:0000313" key="1">
    <source>
        <dbReference type="EMBL" id="GIY82850.1"/>
    </source>
</evidence>
<protein>
    <submittedName>
        <fullName evidence="1">Uncharacterized protein</fullName>
    </submittedName>
</protein>
<sequence>MEQNPSGNGLGTDNTSTVVTCLHPFFELPSPHETTPWIRQSPDDFVTWPKGDLLLRDTPFLANDFQRGLYQASDSGAKGDEGVFGEWNQATSSDCC</sequence>
<dbReference type="Proteomes" id="UP001054945">
    <property type="component" value="Unassembled WGS sequence"/>
</dbReference>
<proteinExistence type="predicted"/>